<dbReference type="Proteomes" id="UP000886523">
    <property type="component" value="Unassembled WGS sequence"/>
</dbReference>
<evidence type="ECO:0000313" key="2">
    <source>
        <dbReference type="Proteomes" id="UP000886523"/>
    </source>
</evidence>
<name>A0A9P6AHH7_9AGAM</name>
<accession>A0A9P6AHH7</accession>
<reference evidence="1" key="1">
    <citation type="journal article" date="2020" name="Nat. Commun.">
        <title>Large-scale genome sequencing of mycorrhizal fungi provides insights into the early evolution of symbiotic traits.</title>
        <authorList>
            <person name="Miyauchi S."/>
            <person name="Kiss E."/>
            <person name="Kuo A."/>
            <person name="Drula E."/>
            <person name="Kohler A."/>
            <person name="Sanchez-Garcia M."/>
            <person name="Morin E."/>
            <person name="Andreopoulos B."/>
            <person name="Barry K.W."/>
            <person name="Bonito G."/>
            <person name="Buee M."/>
            <person name="Carver A."/>
            <person name="Chen C."/>
            <person name="Cichocki N."/>
            <person name="Clum A."/>
            <person name="Culley D."/>
            <person name="Crous P.W."/>
            <person name="Fauchery L."/>
            <person name="Girlanda M."/>
            <person name="Hayes R.D."/>
            <person name="Keri Z."/>
            <person name="LaButti K."/>
            <person name="Lipzen A."/>
            <person name="Lombard V."/>
            <person name="Magnuson J."/>
            <person name="Maillard F."/>
            <person name="Murat C."/>
            <person name="Nolan M."/>
            <person name="Ohm R.A."/>
            <person name="Pangilinan J."/>
            <person name="Pereira M.F."/>
            <person name="Perotto S."/>
            <person name="Peter M."/>
            <person name="Pfister S."/>
            <person name="Riley R."/>
            <person name="Sitrit Y."/>
            <person name="Stielow J.B."/>
            <person name="Szollosi G."/>
            <person name="Zifcakova L."/>
            <person name="Stursova M."/>
            <person name="Spatafora J.W."/>
            <person name="Tedersoo L."/>
            <person name="Vaario L.M."/>
            <person name="Yamada A."/>
            <person name="Yan M."/>
            <person name="Wang P."/>
            <person name="Xu J."/>
            <person name="Bruns T."/>
            <person name="Baldrian P."/>
            <person name="Vilgalys R."/>
            <person name="Dunand C."/>
            <person name="Henrissat B."/>
            <person name="Grigoriev I.V."/>
            <person name="Hibbett D."/>
            <person name="Nagy L.G."/>
            <person name="Martin F.M."/>
        </authorList>
    </citation>
    <scope>NUCLEOTIDE SEQUENCE</scope>
    <source>
        <strain evidence="1">UP504</strain>
    </source>
</reference>
<dbReference type="OrthoDB" id="1600564at2759"/>
<keyword evidence="2" id="KW-1185">Reference proteome</keyword>
<proteinExistence type="predicted"/>
<dbReference type="AlphaFoldDB" id="A0A9P6AHH7"/>
<sequence>IQAQASWSSSLFFSPLMVLYKILNWGPPWSNTNEIYINLETEQLKEFKPAFPLAKVFTFSSYHTFTRISD</sequence>
<protein>
    <submittedName>
        <fullName evidence="1">Uncharacterized protein</fullName>
    </submittedName>
</protein>
<organism evidence="1 2">
    <name type="scientific">Hydnum rufescens UP504</name>
    <dbReference type="NCBI Taxonomy" id="1448309"/>
    <lineage>
        <taxon>Eukaryota</taxon>
        <taxon>Fungi</taxon>
        <taxon>Dikarya</taxon>
        <taxon>Basidiomycota</taxon>
        <taxon>Agaricomycotina</taxon>
        <taxon>Agaricomycetes</taxon>
        <taxon>Cantharellales</taxon>
        <taxon>Hydnaceae</taxon>
        <taxon>Hydnum</taxon>
    </lineage>
</organism>
<feature type="non-terminal residue" evidence="1">
    <location>
        <position position="1"/>
    </location>
</feature>
<feature type="non-terminal residue" evidence="1">
    <location>
        <position position="70"/>
    </location>
</feature>
<dbReference type="EMBL" id="MU129154">
    <property type="protein sequence ID" value="KAF9505424.1"/>
    <property type="molecule type" value="Genomic_DNA"/>
</dbReference>
<gene>
    <name evidence="1" type="ORF">BS47DRAFT_1353936</name>
</gene>
<evidence type="ECO:0000313" key="1">
    <source>
        <dbReference type="EMBL" id="KAF9505424.1"/>
    </source>
</evidence>
<comment type="caution">
    <text evidence="1">The sequence shown here is derived from an EMBL/GenBank/DDBJ whole genome shotgun (WGS) entry which is preliminary data.</text>
</comment>